<reference evidence="2" key="1">
    <citation type="submission" date="2011-06" db="EMBL/GenBank/DDBJ databases">
        <title>The complete genome of chromosome of Runella slithyformis DSM 19594.</title>
        <authorList>
            <consortium name="US DOE Joint Genome Institute (JGI-PGF)"/>
            <person name="Lucas S."/>
            <person name="Han J."/>
            <person name="Lapidus A."/>
            <person name="Bruce D."/>
            <person name="Goodwin L."/>
            <person name="Pitluck S."/>
            <person name="Peters L."/>
            <person name="Kyrpides N."/>
            <person name="Mavromatis K."/>
            <person name="Ivanova N."/>
            <person name="Ovchinnikova G."/>
            <person name="Zhang X."/>
            <person name="Misra M."/>
            <person name="Detter J.C."/>
            <person name="Tapia R."/>
            <person name="Han C."/>
            <person name="Land M."/>
            <person name="Hauser L."/>
            <person name="Markowitz V."/>
            <person name="Cheng J.-F."/>
            <person name="Hugenholtz P."/>
            <person name="Woyke T."/>
            <person name="Wu D."/>
            <person name="Tindall B."/>
            <person name="Faehrich R."/>
            <person name="Brambilla E."/>
            <person name="Klenk H.-P."/>
            <person name="Eisen J.A."/>
        </authorList>
    </citation>
    <scope>NUCLEOTIDE SEQUENCE [LARGE SCALE GENOMIC DNA]</scope>
    <source>
        <strain evidence="2">ATCC 29530 / DSM 19594 / LMG 11500 / NCIMB 11436 / LSU 4</strain>
    </source>
</reference>
<organism evidence="1 2">
    <name type="scientific">Runella slithyformis (strain ATCC 29530 / DSM 19594 / LMG 11500 / NCIMB 11436 / LSU 4)</name>
    <dbReference type="NCBI Taxonomy" id="761193"/>
    <lineage>
        <taxon>Bacteria</taxon>
        <taxon>Pseudomonadati</taxon>
        <taxon>Bacteroidota</taxon>
        <taxon>Cytophagia</taxon>
        <taxon>Cytophagales</taxon>
        <taxon>Spirosomataceae</taxon>
        <taxon>Runella</taxon>
    </lineage>
</organism>
<sequence length="169" mass="19459">MTTLPSRLQWVNAAFSRTTQLLEGEKVIGELKRELFSADVTARLNDTELRFDVSGFLKKQVDIYDRNNTVIAVIELHMGRKATLHLNGETYIFKKNGFLSREWSLIHDLPDTEQDPEMIHYTTVRTFFKKEGELTLLDPSPQSDVLILTGLFLRNYFVRRQAQKAAVIG</sequence>
<dbReference type="AlphaFoldDB" id="A0A7U4E6R9"/>
<reference evidence="1 2" key="2">
    <citation type="journal article" date="2012" name="Stand. Genomic Sci.">
        <title>Complete genome sequence of the aquatic bacterium Runella slithyformis type strain (LSU 4(T)).</title>
        <authorList>
            <person name="Copeland A."/>
            <person name="Zhang X."/>
            <person name="Misra M."/>
            <person name="Lapidus A."/>
            <person name="Nolan M."/>
            <person name="Lucas S."/>
            <person name="Deshpande S."/>
            <person name="Cheng J.F."/>
            <person name="Tapia R."/>
            <person name="Goodwin L.A."/>
            <person name="Pitluck S."/>
            <person name="Liolios K."/>
            <person name="Pagani I."/>
            <person name="Ivanova N."/>
            <person name="Mikhailova N."/>
            <person name="Pati A."/>
            <person name="Chen A."/>
            <person name="Palaniappan K."/>
            <person name="Land M."/>
            <person name="Hauser L."/>
            <person name="Pan C."/>
            <person name="Jeffries C.D."/>
            <person name="Detter J.C."/>
            <person name="Brambilla E.M."/>
            <person name="Rohde M."/>
            <person name="Djao O.D."/>
            <person name="Goker M."/>
            <person name="Sikorski J."/>
            <person name="Tindall B.J."/>
            <person name="Woyke T."/>
            <person name="Bristow J."/>
            <person name="Eisen J.A."/>
            <person name="Markowitz V."/>
            <person name="Hugenholtz P."/>
            <person name="Kyrpides N.C."/>
            <person name="Klenk H.P."/>
            <person name="Mavromatis K."/>
        </authorList>
    </citation>
    <scope>NUCLEOTIDE SEQUENCE [LARGE SCALE GENOMIC DNA]</scope>
    <source>
        <strain evidence="2">ATCC 29530 / DSM 19594 / LMG 11500 / NCIMB 11436 / LSU 4</strain>
    </source>
</reference>
<dbReference type="RefSeq" id="WP_013928934.1">
    <property type="nucleotide sequence ID" value="NC_015703.1"/>
</dbReference>
<gene>
    <name evidence="1" type="ordered locus">Runsl_3253</name>
</gene>
<evidence type="ECO:0000313" key="1">
    <source>
        <dbReference type="EMBL" id="AEI49629.1"/>
    </source>
</evidence>
<name>A0A7U4E6R9_RUNSL</name>
<dbReference type="EMBL" id="CP002859">
    <property type="protein sequence ID" value="AEI49629.1"/>
    <property type="molecule type" value="Genomic_DNA"/>
</dbReference>
<dbReference type="Proteomes" id="UP000000493">
    <property type="component" value="Chromosome"/>
</dbReference>
<accession>A0A7U4E6R9</accession>
<keyword evidence="2" id="KW-1185">Reference proteome</keyword>
<evidence type="ECO:0000313" key="2">
    <source>
        <dbReference type="Proteomes" id="UP000000493"/>
    </source>
</evidence>
<dbReference type="KEGG" id="rsi:Runsl_3253"/>
<proteinExistence type="predicted"/>
<protein>
    <submittedName>
        <fullName evidence="1">Uncharacterized protein</fullName>
    </submittedName>
</protein>